<feature type="transmembrane region" description="Helical" evidence="1">
    <location>
        <begin position="57"/>
        <end position="77"/>
    </location>
</feature>
<sequence>MSRAALARAVLRGLLKRCPKCGEAKIFRRWFTLVARCPRCGLVFECEEGHWTGAMAINIGGTELVFVVALVAGLVLTWPAPPIAWLLAITIALNALVPVLFYPFSKTIWISIDLLLHALDERELLRGS</sequence>
<comment type="caution">
    <text evidence="2">The sequence shown here is derived from an EMBL/GenBank/DDBJ whole genome shotgun (WGS) entry which is preliminary data.</text>
</comment>
<feature type="transmembrane region" description="Helical" evidence="1">
    <location>
        <begin position="83"/>
        <end position="104"/>
    </location>
</feature>
<protein>
    <submittedName>
        <fullName evidence="2">DUF983 domain-containing protein</fullName>
    </submittedName>
</protein>
<organism evidence="2">
    <name type="scientific">Thermorudis peleae</name>
    <dbReference type="NCBI Taxonomy" id="1382356"/>
    <lineage>
        <taxon>Bacteria</taxon>
        <taxon>Pseudomonadati</taxon>
        <taxon>Thermomicrobiota</taxon>
        <taxon>Thermomicrobia</taxon>
        <taxon>Thermomicrobia incertae sedis</taxon>
        <taxon>Thermorudis</taxon>
    </lineage>
</organism>
<keyword evidence="1" id="KW-0472">Membrane</keyword>
<proteinExistence type="predicted"/>
<keyword evidence="1" id="KW-1133">Transmembrane helix</keyword>
<dbReference type="Pfam" id="PF06170">
    <property type="entry name" value="DUF983"/>
    <property type="match status" value="1"/>
</dbReference>
<reference evidence="2" key="1">
    <citation type="journal article" date="2020" name="mSystems">
        <title>Genome- and Community-Level Interaction Insights into Carbon Utilization and Element Cycling Functions of Hydrothermarchaeota in Hydrothermal Sediment.</title>
        <authorList>
            <person name="Zhou Z."/>
            <person name="Liu Y."/>
            <person name="Xu W."/>
            <person name="Pan J."/>
            <person name="Luo Z.H."/>
            <person name="Li M."/>
        </authorList>
    </citation>
    <scope>NUCLEOTIDE SEQUENCE [LARGE SCALE GENOMIC DNA]</scope>
    <source>
        <strain evidence="2">SpSt-210</strain>
    </source>
</reference>
<dbReference type="AlphaFoldDB" id="A0A831X915"/>
<evidence type="ECO:0000313" key="2">
    <source>
        <dbReference type="EMBL" id="HEG91930.1"/>
    </source>
</evidence>
<keyword evidence="1" id="KW-0812">Transmembrane</keyword>
<evidence type="ECO:0000256" key="1">
    <source>
        <dbReference type="SAM" id="Phobius"/>
    </source>
</evidence>
<gene>
    <name evidence="2" type="ORF">ENP34_10915</name>
</gene>
<accession>A0A831X915</accession>
<name>A0A831X915_9BACT</name>
<dbReference type="EMBL" id="DSIY01000254">
    <property type="protein sequence ID" value="HEG91930.1"/>
    <property type="molecule type" value="Genomic_DNA"/>
</dbReference>
<dbReference type="InterPro" id="IPR009325">
    <property type="entry name" value="DUF983"/>
</dbReference>